<evidence type="ECO:0000313" key="2">
    <source>
        <dbReference type="Proteomes" id="UP000199054"/>
    </source>
</evidence>
<dbReference type="Proteomes" id="UP000199054">
    <property type="component" value="Unassembled WGS sequence"/>
</dbReference>
<gene>
    <name evidence="1" type="ORF">SAMN04489859_102185</name>
</gene>
<accession>A0A1H8KDK5</accession>
<dbReference type="EMBL" id="FODE01000021">
    <property type="protein sequence ID" value="SEN90935.1"/>
    <property type="molecule type" value="Genomic_DNA"/>
</dbReference>
<keyword evidence="2" id="KW-1185">Reference proteome</keyword>
<reference evidence="1 2" key="1">
    <citation type="submission" date="2016-10" db="EMBL/GenBank/DDBJ databases">
        <authorList>
            <person name="de Groot N.N."/>
        </authorList>
    </citation>
    <scope>NUCLEOTIDE SEQUENCE [LARGE SCALE GENOMIC DNA]</scope>
    <source>
        <strain evidence="1 2">DSM 8512</strain>
    </source>
</reference>
<protein>
    <submittedName>
        <fullName evidence="1">Uncharacterized protein</fullName>
    </submittedName>
</protein>
<evidence type="ECO:0000313" key="1">
    <source>
        <dbReference type="EMBL" id="SEN90935.1"/>
    </source>
</evidence>
<name>A0A1H8KDK5_9RHOB</name>
<dbReference type="STRING" id="34002.SAMN04489859_102185"/>
<organism evidence="1 2">
    <name type="scientific">Paracoccus alcaliphilus</name>
    <dbReference type="NCBI Taxonomy" id="34002"/>
    <lineage>
        <taxon>Bacteria</taxon>
        <taxon>Pseudomonadati</taxon>
        <taxon>Pseudomonadota</taxon>
        <taxon>Alphaproteobacteria</taxon>
        <taxon>Rhodobacterales</taxon>
        <taxon>Paracoccaceae</taxon>
        <taxon>Paracoccus</taxon>
    </lineage>
</organism>
<dbReference type="AlphaFoldDB" id="A0A1H8KDK5"/>
<proteinExistence type="predicted"/>
<sequence>MAVVDRMDASDQDQVLVNWMEMGRPRAESSYGRPNAADV</sequence>